<gene>
    <name evidence="6" type="ORF">CLV89_11157</name>
</gene>
<feature type="active site" description="O-isoaspartyl threonine intermediate" evidence="1">
    <location>
        <position position="11"/>
    </location>
</feature>
<dbReference type="Gene3D" id="3.40.50.40">
    <property type="match status" value="1"/>
</dbReference>
<dbReference type="AlphaFoldDB" id="A0A2T1AC58"/>
<dbReference type="PIRSF" id="PIRSF500176">
    <property type="entry name" value="L_ASNase"/>
    <property type="match status" value="1"/>
</dbReference>
<evidence type="ECO:0000259" key="4">
    <source>
        <dbReference type="Pfam" id="PF00710"/>
    </source>
</evidence>
<dbReference type="SFLD" id="SFLDS00057">
    <property type="entry name" value="Glutaminase/Asparaginase"/>
    <property type="match status" value="1"/>
</dbReference>
<protein>
    <submittedName>
        <fullName evidence="6">L-asparaginase</fullName>
    </submittedName>
</protein>
<dbReference type="GO" id="GO:0005829">
    <property type="term" value="C:cytosol"/>
    <property type="evidence" value="ECO:0007669"/>
    <property type="project" value="TreeGrafter"/>
</dbReference>
<evidence type="ECO:0000256" key="3">
    <source>
        <dbReference type="PROSITE-ProRule" id="PRU10100"/>
    </source>
</evidence>
<dbReference type="CDD" id="cd08963">
    <property type="entry name" value="L-asparaginase_I"/>
    <property type="match status" value="1"/>
</dbReference>
<dbReference type="PRINTS" id="PR00139">
    <property type="entry name" value="ASNGLNASE"/>
</dbReference>
<feature type="active site" evidence="3">
    <location>
        <position position="87"/>
    </location>
</feature>
<dbReference type="SUPFAM" id="SSF53774">
    <property type="entry name" value="Glutaminase/Asparaginase"/>
    <property type="match status" value="1"/>
</dbReference>
<dbReference type="SMART" id="SM00870">
    <property type="entry name" value="Asparaginase"/>
    <property type="match status" value="1"/>
</dbReference>
<feature type="domain" description="L-asparaginase N-terminal" evidence="4">
    <location>
        <begin position="3"/>
        <end position="172"/>
    </location>
</feature>
<evidence type="ECO:0000259" key="5">
    <source>
        <dbReference type="Pfam" id="PF17763"/>
    </source>
</evidence>
<dbReference type="PROSITE" id="PS00917">
    <property type="entry name" value="ASN_GLN_ASE_2"/>
    <property type="match status" value="1"/>
</dbReference>
<dbReference type="Pfam" id="PF17763">
    <property type="entry name" value="Asparaginase_C"/>
    <property type="match status" value="1"/>
</dbReference>
<comment type="caution">
    <text evidence="6">The sequence shown here is derived from an EMBL/GenBank/DDBJ whole genome shotgun (WGS) entry which is preliminary data.</text>
</comment>
<dbReference type="InterPro" id="IPR036152">
    <property type="entry name" value="Asp/glu_Ase-like_sf"/>
</dbReference>
<dbReference type="InterPro" id="IPR027473">
    <property type="entry name" value="L-asparaginase_C"/>
</dbReference>
<dbReference type="InterPro" id="IPR027474">
    <property type="entry name" value="L-asparaginase_N"/>
</dbReference>
<dbReference type="InterPro" id="IPR037152">
    <property type="entry name" value="L-asparaginase_N_sf"/>
</dbReference>
<accession>A0A2T1AC58</accession>
<feature type="binding site" evidence="2">
    <location>
        <position position="56"/>
    </location>
    <ligand>
        <name>substrate</name>
    </ligand>
</feature>
<dbReference type="Proteomes" id="UP000237718">
    <property type="component" value="Unassembled WGS sequence"/>
</dbReference>
<dbReference type="Gene3D" id="3.40.50.1170">
    <property type="entry name" value="L-asparaginase, N-terminal domain"/>
    <property type="match status" value="1"/>
</dbReference>
<name>A0A2T1AC58_TRISK</name>
<dbReference type="InterPro" id="IPR040919">
    <property type="entry name" value="Asparaginase_C"/>
</dbReference>
<dbReference type="EMBL" id="PVUF01000011">
    <property type="protein sequence ID" value="PRZ46166.1"/>
    <property type="molecule type" value="Genomic_DNA"/>
</dbReference>
<dbReference type="OrthoDB" id="9788068at2"/>
<evidence type="ECO:0000313" key="7">
    <source>
        <dbReference type="Proteomes" id="UP000237718"/>
    </source>
</evidence>
<dbReference type="InterPro" id="IPR006034">
    <property type="entry name" value="Asparaginase/glutaminase-like"/>
</dbReference>
<dbReference type="PROSITE" id="PS51732">
    <property type="entry name" value="ASN_GLN_ASE_3"/>
    <property type="match status" value="1"/>
</dbReference>
<dbReference type="PANTHER" id="PTHR11707">
    <property type="entry name" value="L-ASPARAGINASE"/>
    <property type="match status" value="1"/>
</dbReference>
<evidence type="ECO:0000256" key="2">
    <source>
        <dbReference type="PIRSR" id="PIRSR001220-2"/>
    </source>
</evidence>
<feature type="domain" description="Asparaginase/glutaminase C-terminal" evidence="5">
    <location>
        <begin position="196"/>
        <end position="305"/>
    </location>
</feature>
<dbReference type="GO" id="GO:0004067">
    <property type="term" value="F:asparaginase activity"/>
    <property type="evidence" value="ECO:0007669"/>
    <property type="project" value="UniProtKB-UniRule"/>
</dbReference>
<dbReference type="InterPro" id="IPR041725">
    <property type="entry name" value="L-asparaginase_I"/>
</dbReference>
<evidence type="ECO:0000256" key="1">
    <source>
        <dbReference type="PIRSR" id="PIRSR001220-1"/>
    </source>
</evidence>
<dbReference type="PANTHER" id="PTHR11707:SF28">
    <property type="entry name" value="60 KDA LYSOPHOSPHOLIPASE"/>
    <property type="match status" value="1"/>
</dbReference>
<dbReference type="Pfam" id="PF00710">
    <property type="entry name" value="Asparaginase"/>
    <property type="match status" value="1"/>
</dbReference>
<evidence type="ECO:0000313" key="6">
    <source>
        <dbReference type="EMBL" id="PRZ46166.1"/>
    </source>
</evidence>
<sequence>MTICVIHTGGTIGMVATATGFAPQDGVVEAELDRLRAVGDIRSDFRVVTASPLIDSANAAPADWNWIMSQIAENHADCDGFVVTHGTDTLAFTAAALCFGLHGLRKPVILTGAMLPLSETGSDGGANLRDAFAAAETTPAGVWVQFAGKLLHGARVRKSHSVAFDAFNASYTDAAPQRAGAEISVQSYGDATALIAAVAPGMNAELVDLAADHADGIVLRCYGSGTVPEGRGLRKALRRAQDNGIAVIAVSQCAEGGISLGTYSAGSLLAETGAVDGRDMTVEAAYAKLLHVLAVSDDPAERRTLLETRICGEWAL</sequence>
<reference evidence="6 7" key="1">
    <citation type="submission" date="2018-03" db="EMBL/GenBank/DDBJ databases">
        <title>Genomic Encyclopedia of Archaeal and Bacterial Type Strains, Phase II (KMG-II): from individual species to whole genera.</title>
        <authorList>
            <person name="Goeker M."/>
        </authorList>
    </citation>
    <scope>NUCLEOTIDE SEQUENCE [LARGE SCALE GENOMIC DNA]</scope>
    <source>
        <strain evidence="6 7">DSM 25328</strain>
    </source>
</reference>
<dbReference type="InterPro" id="IPR027475">
    <property type="entry name" value="Asparaginase/glutaminase_AS2"/>
</dbReference>
<feature type="binding site" evidence="2">
    <location>
        <begin position="87"/>
        <end position="88"/>
    </location>
    <ligand>
        <name>substrate</name>
    </ligand>
</feature>
<proteinExistence type="predicted"/>
<dbReference type="RefSeq" id="WP_106164657.1">
    <property type="nucleotide sequence ID" value="NZ_PVUF01000011.1"/>
</dbReference>
<dbReference type="PIRSF" id="PIRSF001220">
    <property type="entry name" value="L-ASNase_gatD"/>
    <property type="match status" value="1"/>
</dbReference>
<organism evidence="6 7">
    <name type="scientific">Tritonibacter scottomollicae</name>
    <name type="common">Epibacterium scottomollicae</name>
    <dbReference type="NCBI Taxonomy" id="483013"/>
    <lineage>
        <taxon>Bacteria</taxon>
        <taxon>Pseudomonadati</taxon>
        <taxon>Pseudomonadota</taxon>
        <taxon>Alphaproteobacteria</taxon>
        <taxon>Rhodobacterales</taxon>
        <taxon>Paracoccaceae</taxon>
        <taxon>Tritonibacter</taxon>
    </lineage>
</organism>